<accession>A0ABD3NGW0</accession>
<gene>
    <name evidence="3" type="ORF">ACHAW5_006100</name>
</gene>
<reference evidence="3 4" key="1">
    <citation type="submission" date="2024-10" db="EMBL/GenBank/DDBJ databases">
        <title>Updated reference genomes for cyclostephanoid diatoms.</title>
        <authorList>
            <person name="Roberts W.R."/>
            <person name="Alverson A.J."/>
        </authorList>
    </citation>
    <scope>NUCLEOTIDE SEQUENCE [LARGE SCALE GENOMIC DNA]</scope>
    <source>
        <strain evidence="3 4">AJA276-08</strain>
    </source>
</reference>
<dbReference type="GO" id="GO:0016301">
    <property type="term" value="F:kinase activity"/>
    <property type="evidence" value="ECO:0007669"/>
    <property type="project" value="UniProtKB-KW"/>
</dbReference>
<dbReference type="EMBL" id="JALLAZ020001424">
    <property type="protein sequence ID" value="KAL3775231.1"/>
    <property type="molecule type" value="Genomic_DNA"/>
</dbReference>
<sequence>MPKITYIIAGDIGGTNSRFSLHRPGQREPLYVHIYPNEIALENAPDYHHATLKPYLETCLAEVEELKSMGEDAIMSKVRIVACLATAGPVKANNTVFMTNMGKGGHAIDGNEIEKCQDGLLSLVVRCKLVNDFVGQGYGSLDLDLANECIELMPGSIAKIDDLGPRACVGAGTGLGVCFLTKSSLSPELGYECYPSEGGHVDYAPRDTLSMELWEYLKEKHNSNTRISTERVVSGRGLADVYEFLSQKFPERVDEEIHEEFLNSGDQKGGVVGRNSGKEGSLTKQAMELMITMYGAAVGNVSLKFIPTGGLFVTGGLTAKNIGMMEGIDSPFMKAYLDKGRLRPILDTVPVFAVKTEDTGLRGARVCAERVFVIILRQRHGSGGGKFSLIFLFGILVKVKFRRLQGRRLNEVKLIVSRQLPRQPEKWLLKVVVRFGRNIIVLQVLLPVEGDLLRLDLTVLDFYLVPGEDDGDILADAGEIAMPVRNVFVGDSRRDVEHDDSALALDVIPVA</sequence>
<comment type="caution">
    <text evidence="3">The sequence shown here is derived from an EMBL/GenBank/DDBJ whole genome shotgun (WGS) entry which is preliminary data.</text>
</comment>
<organism evidence="3 4">
    <name type="scientific">Stephanodiscus triporus</name>
    <dbReference type="NCBI Taxonomy" id="2934178"/>
    <lineage>
        <taxon>Eukaryota</taxon>
        <taxon>Sar</taxon>
        <taxon>Stramenopiles</taxon>
        <taxon>Ochrophyta</taxon>
        <taxon>Bacillariophyta</taxon>
        <taxon>Coscinodiscophyceae</taxon>
        <taxon>Thalassiosirophycidae</taxon>
        <taxon>Stephanodiscales</taxon>
        <taxon>Stephanodiscaceae</taxon>
        <taxon>Stephanodiscus</taxon>
    </lineage>
</organism>
<evidence type="ECO:0000313" key="3">
    <source>
        <dbReference type="EMBL" id="KAL3775231.1"/>
    </source>
</evidence>
<protein>
    <recommendedName>
        <fullName evidence="5">Glucokinase</fullName>
    </recommendedName>
</protein>
<dbReference type="SUPFAM" id="SSF53067">
    <property type="entry name" value="Actin-like ATPase domain"/>
    <property type="match status" value="1"/>
</dbReference>
<name>A0ABD3NGW0_9STRA</name>
<dbReference type="InterPro" id="IPR003836">
    <property type="entry name" value="Glucokinase"/>
</dbReference>
<dbReference type="Proteomes" id="UP001530315">
    <property type="component" value="Unassembled WGS sequence"/>
</dbReference>
<keyword evidence="4" id="KW-1185">Reference proteome</keyword>
<keyword evidence="2" id="KW-0418">Kinase</keyword>
<evidence type="ECO:0000313" key="4">
    <source>
        <dbReference type="Proteomes" id="UP001530315"/>
    </source>
</evidence>
<keyword evidence="1" id="KW-0808">Transferase</keyword>
<dbReference type="InterPro" id="IPR043129">
    <property type="entry name" value="ATPase_NBD"/>
</dbReference>
<evidence type="ECO:0000256" key="1">
    <source>
        <dbReference type="ARBA" id="ARBA00022679"/>
    </source>
</evidence>
<dbReference type="CDD" id="cd24008">
    <property type="entry name" value="ASKHA_NBD_GLK"/>
    <property type="match status" value="1"/>
</dbReference>
<dbReference type="Gene3D" id="3.30.420.40">
    <property type="match status" value="1"/>
</dbReference>
<dbReference type="AlphaFoldDB" id="A0ABD3NGW0"/>
<evidence type="ECO:0008006" key="5">
    <source>
        <dbReference type="Google" id="ProtNLM"/>
    </source>
</evidence>
<dbReference type="PANTHER" id="PTHR47363">
    <property type="entry name" value="GLUCOKINASE"/>
    <property type="match status" value="1"/>
</dbReference>
<dbReference type="Gene3D" id="3.40.367.20">
    <property type="match status" value="1"/>
</dbReference>
<dbReference type="Pfam" id="PF02685">
    <property type="entry name" value="Glucokinase"/>
    <property type="match status" value="1"/>
</dbReference>
<proteinExistence type="predicted"/>
<dbReference type="PANTHER" id="PTHR47363:SF1">
    <property type="entry name" value="GLUCOKINASE"/>
    <property type="match status" value="1"/>
</dbReference>
<evidence type="ECO:0000256" key="2">
    <source>
        <dbReference type="ARBA" id="ARBA00022777"/>
    </source>
</evidence>